<proteinExistence type="predicted"/>
<accession>A0A9E7PLS0</accession>
<name>A0A9E7PLS0_9EURY</name>
<dbReference type="InterPro" id="IPR043148">
    <property type="entry name" value="TagF_C"/>
</dbReference>
<keyword evidence="1" id="KW-0812">Transmembrane</keyword>
<evidence type="ECO:0000313" key="3">
    <source>
        <dbReference type="Proteomes" id="UP001060368"/>
    </source>
</evidence>
<dbReference type="KEGG" id="mend:L6E24_12975"/>
<organism evidence="2 3">
    <name type="scientific">Methanoplanus endosymbiosus</name>
    <dbReference type="NCBI Taxonomy" id="33865"/>
    <lineage>
        <taxon>Archaea</taxon>
        <taxon>Methanobacteriati</taxon>
        <taxon>Methanobacteriota</taxon>
        <taxon>Stenosarchaea group</taxon>
        <taxon>Methanomicrobia</taxon>
        <taxon>Methanomicrobiales</taxon>
        <taxon>Methanomicrobiaceae</taxon>
        <taxon>Methanoplanus</taxon>
    </lineage>
</organism>
<feature type="transmembrane region" description="Helical" evidence="1">
    <location>
        <begin position="154"/>
        <end position="173"/>
    </location>
</feature>
<gene>
    <name evidence="2" type="ORF">L6E24_12975</name>
</gene>
<dbReference type="EMBL" id="CP096115">
    <property type="protein sequence ID" value="UUX92245.1"/>
    <property type="molecule type" value="Genomic_DNA"/>
</dbReference>
<dbReference type="Gene3D" id="3.40.50.12580">
    <property type="match status" value="1"/>
</dbReference>
<dbReference type="AlphaFoldDB" id="A0A9E7PLS0"/>
<dbReference type="Proteomes" id="UP001060368">
    <property type="component" value="Chromosome"/>
</dbReference>
<keyword evidence="3" id="KW-1185">Reference proteome</keyword>
<dbReference type="SUPFAM" id="SSF53756">
    <property type="entry name" value="UDP-Glycosyltransferase/glycogen phosphorylase"/>
    <property type="match status" value="1"/>
</dbReference>
<sequence length="489" mass="57572">MNIISKFMVFYRVNLDDINYLFGKQSLNFNTNVNPNFLQVIISFLNSLLATVLFLKKYWYISSKEIKYDYGLKYLFFAGTYNQFECLKNVFNYMPYNEKILFTDNIKIMNMVPAQSNIIRLNNKDVCWGIVFIILKVLPYWLKNLNSNRKGLVLGGIGYMQCFFYCNYFYRMLNDYNPQLIIMSNDHSFSNRSLLYMSKSLNFKTVYLQHASVSNRFPPLEFNYAFLDGKIAFDIYKQTGVGRNQKNIKVFLTGSQKPRISRVFCRKDSNNLSHKNFHYQEENDNENHSIIIFGIAITRSDDINCAISFCEKILRHNNIHIIIRNHPSQSTFNIQKMCDELKNVTVEDSQKYNLQNFFNKIDLMIASNSSIHLEATLSGIPCYYKEFGKSVTSDYYGYLKNGLILPFPDLTNQNKNNIHDLLLFDKDRKDNSMKLYSNSYNTKWHGKEGCLVGQTLLELSSGYPITNFYLKYIDEKYNLYLYDLKHTFR</sequence>
<dbReference type="GeneID" id="74308632"/>
<reference evidence="2" key="1">
    <citation type="submission" date="2022-04" db="EMBL/GenBank/DDBJ databases">
        <title>Complete genome of Methanoplanus endosymbiosus DSM 3599.</title>
        <authorList>
            <person name="Chen S.-C."/>
            <person name="You Y.-T."/>
            <person name="Zhou Y.-Z."/>
            <person name="Lai M.-C."/>
        </authorList>
    </citation>
    <scope>NUCLEOTIDE SEQUENCE</scope>
    <source>
        <strain evidence="2">DSM 3599</strain>
    </source>
</reference>
<keyword evidence="1" id="KW-0472">Membrane</keyword>
<feature type="transmembrane region" description="Helical" evidence="1">
    <location>
        <begin position="37"/>
        <end position="55"/>
    </location>
</feature>
<keyword evidence="1" id="KW-1133">Transmembrane helix</keyword>
<evidence type="ECO:0000256" key="1">
    <source>
        <dbReference type="SAM" id="Phobius"/>
    </source>
</evidence>
<protein>
    <submittedName>
        <fullName evidence="2">Uncharacterized protein</fullName>
    </submittedName>
</protein>
<dbReference type="RefSeq" id="WP_257742394.1">
    <property type="nucleotide sequence ID" value="NZ_CP096115.1"/>
</dbReference>
<evidence type="ECO:0000313" key="2">
    <source>
        <dbReference type="EMBL" id="UUX92245.1"/>
    </source>
</evidence>